<feature type="domain" description="Peptidase S1" evidence="4">
    <location>
        <begin position="138"/>
        <end position="408"/>
    </location>
</feature>
<dbReference type="GO" id="GO:0004252">
    <property type="term" value="F:serine-type endopeptidase activity"/>
    <property type="evidence" value="ECO:0007669"/>
    <property type="project" value="InterPro"/>
</dbReference>
<proteinExistence type="inferred from homology"/>
<dbReference type="PROSITE" id="PS50240">
    <property type="entry name" value="TRYPSIN_DOM"/>
    <property type="match status" value="1"/>
</dbReference>
<organism evidence="5 6">
    <name type="scientific">Homarus americanus</name>
    <name type="common">American lobster</name>
    <dbReference type="NCBI Taxonomy" id="6706"/>
    <lineage>
        <taxon>Eukaryota</taxon>
        <taxon>Metazoa</taxon>
        <taxon>Ecdysozoa</taxon>
        <taxon>Arthropoda</taxon>
        <taxon>Crustacea</taxon>
        <taxon>Multicrustacea</taxon>
        <taxon>Malacostraca</taxon>
        <taxon>Eumalacostraca</taxon>
        <taxon>Eucarida</taxon>
        <taxon>Decapoda</taxon>
        <taxon>Pleocyemata</taxon>
        <taxon>Astacidea</taxon>
        <taxon>Nephropoidea</taxon>
        <taxon>Nephropidae</taxon>
        <taxon>Homarus</taxon>
    </lineage>
</organism>
<keyword evidence="6" id="KW-1185">Reference proteome</keyword>
<keyword evidence="3" id="KW-0732">Signal</keyword>
<feature type="chain" id="PRO_5035258394" evidence="3">
    <location>
        <begin position="18"/>
        <end position="409"/>
    </location>
</feature>
<evidence type="ECO:0000256" key="1">
    <source>
        <dbReference type="ARBA" id="ARBA00023157"/>
    </source>
</evidence>
<dbReference type="Pfam" id="PF00089">
    <property type="entry name" value="Trypsin"/>
    <property type="match status" value="1"/>
</dbReference>
<evidence type="ECO:0000259" key="4">
    <source>
        <dbReference type="PROSITE" id="PS50240"/>
    </source>
</evidence>
<dbReference type="GO" id="GO:0006508">
    <property type="term" value="P:proteolysis"/>
    <property type="evidence" value="ECO:0007669"/>
    <property type="project" value="InterPro"/>
</dbReference>
<protein>
    <submittedName>
        <fullName evidence="5">Phenoloxidase-activating factor 2-like 1</fullName>
    </submittedName>
</protein>
<dbReference type="PANTHER" id="PTHR24256">
    <property type="entry name" value="TRYPTASE-RELATED"/>
    <property type="match status" value="1"/>
</dbReference>
<dbReference type="Gene3D" id="2.40.10.10">
    <property type="entry name" value="Trypsin-like serine proteases"/>
    <property type="match status" value="2"/>
</dbReference>
<dbReference type="InterPro" id="IPR009003">
    <property type="entry name" value="Peptidase_S1_PA"/>
</dbReference>
<evidence type="ECO:0000256" key="3">
    <source>
        <dbReference type="SAM" id="SignalP"/>
    </source>
</evidence>
<feature type="signal peptide" evidence="3">
    <location>
        <begin position="1"/>
        <end position="17"/>
    </location>
</feature>
<dbReference type="InterPro" id="IPR043504">
    <property type="entry name" value="Peptidase_S1_PA_chymotrypsin"/>
</dbReference>
<dbReference type="SUPFAM" id="SSF50494">
    <property type="entry name" value="Trypsin-like serine proteases"/>
    <property type="match status" value="1"/>
</dbReference>
<sequence length="409" mass="43480">MRLWACVCAVLVVSVESQRSNPNNPRLGLVSTLIGVDPVPGGPNFNTQRPNPGRQCVCLPVNQQCPIGQLPSIGTPIGGGGGNGGNFGAGVINVRIVNLPQAGVCPDQKMCCVNHGGGPVGPGTATPRPSPIRPNPVPIGDTRCGIQNPLPLPHQSPQFAQADFGEYPWVAVVLDLSNNYKGGGALIAPNWVLTAAHRVKGERQVIIHLINLKVRMGDLDVSTAQEHPTLRHLEVNVARVVIHPNFDDKTLRHDVALLQLTQSINTGQFPHIGTVCLPEQGQLFAGHSQCWVTGWGKDAFNSTGLFQNNLKEVDLPVVDPTVCQERLRQTRLGTDFILDSNSFVCAGGFEGKDACTGDGGAPLVCPNQSGQFTVVGLVAWGIGCATSEVPGVYVNIPNFVNFIYSTIRS</sequence>
<comment type="caution">
    <text evidence="5">The sequence shown here is derived from an EMBL/GenBank/DDBJ whole genome shotgun (WGS) entry which is preliminary data.</text>
</comment>
<evidence type="ECO:0000256" key="2">
    <source>
        <dbReference type="ARBA" id="ARBA00024195"/>
    </source>
</evidence>
<dbReference type="InterPro" id="IPR001254">
    <property type="entry name" value="Trypsin_dom"/>
</dbReference>
<evidence type="ECO:0000313" key="5">
    <source>
        <dbReference type="EMBL" id="KAG7165472.1"/>
    </source>
</evidence>
<dbReference type="FunFam" id="2.40.10.10:FF:000002">
    <property type="entry name" value="Transmembrane protease serine"/>
    <property type="match status" value="1"/>
</dbReference>
<gene>
    <name evidence="5" type="primary">PPAF2-L1</name>
    <name evidence="5" type="ORF">Hamer_G007317</name>
</gene>
<comment type="similarity">
    <text evidence="2">Belongs to the peptidase S1 family. CLIP subfamily.</text>
</comment>
<keyword evidence="1" id="KW-1015">Disulfide bond</keyword>
<dbReference type="PRINTS" id="PR00722">
    <property type="entry name" value="CHYMOTRYPSIN"/>
</dbReference>
<dbReference type="CDD" id="cd00190">
    <property type="entry name" value="Tryp_SPc"/>
    <property type="match status" value="1"/>
</dbReference>
<accession>A0A8J5MW11</accession>
<name>A0A8J5MW11_HOMAM</name>
<dbReference type="SMART" id="SM00020">
    <property type="entry name" value="Tryp_SPc"/>
    <property type="match status" value="1"/>
</dbReference>
<reference evidence="5" key="1">
    <citation type="journal article" date="2021" name="Sci. Adv.">
        <title>The American lobster genome reveals insights on longevity, neural, and immune adaptations.</title>
        <authorList>
            <person name="Polinski J.M."/>
            <person name="Zimin A.V."/>
            <person name="Clark K.F."/>
            <person name="Kohn A.B."/>
            <person name="Sadowski N."/>
            <person name="Timp W."/>
            <person name="Ptitsyn A."/>
            <person name="Khanna P."/>
            <person name="Romanova D.Y."/>
            <person name="Williams P."/>
            <person name="Greenwood S.J."/>
            <person name="Moroz L.L."/>
            <person name="Walt D.R."/>
            <person name="Bodnar A.G."/>
        </authorList>
    </citation>
    <scope>NUCLEOTIDE SEQUENCE</scope>
    <source>
        <strain evidence="5">GMGI-L3</strain>
    </source>
</reference>
<dbReference type="Proteomes" id="UP000747542">
    <property type="component" value="Unassembled WGS sequence"/>
</dbReference>
<dbReference type="InterPro" id="IPR051487">
    <property type="entry name" value="Ser/Thr_Proteases_Immune/Dev"/>
</dbReference>
<dbReference type="AlphaFoldDB" id="A0A8J5MW11"/>
<dbReference type="InterPro" id="IPR001314">
    <property type="entry name" value="Peptidase_S1A"/>
</dbReference>
<dbReference type="EMBL" id="JAHLQT010024345">
    <property type="protein sequence ID" value="KAG7165472.1"/>
    <property type="molecule type" value="Genomic_DNA"/>
</dbReference>
<evidence type="ECO:0000313" key="6">
    <source>
        <dbReference type="Proteomes" id="UP000747542"/>
    </source>
</evidence>